<dbReference type="PROSITE" id="PS50110">
    <property type="entry name" value="RESPONSE_REGULATORY"/>
    <property type="match status" value="1"/>
</dbReference>
<dbReference type="SMART" id="SM00448">
    <property type="entry name" value="REC"/>
    <property type="match status" value="1"/>
</dbReference>
<dbReference type="InterPro" id="IPR007492">
    <property type="entry name" value="LytTR_DNA-bd_dom"/>
</dbReference>
<dbReference type="InterPro" id="IPR046947">
    <property type="entry name" value="LytR-like"/>
</dbReference>
<dbReference type="Proteomes" id="UP000326380">
    <property type="component" value="Unassembled WGS sequence"/>
</dbReference>
<reference evidence="1 2" key="1">
    <citation type="submission" date="2019-09" db="EMBL/GenBank/DDBJ databases">
        <title>Genome sequence of Hymenobacter sp. M3.</title>
        <authorList>
            <person name="Srinivasan S."/>
        </authorList>
    </citation>
    <scope>NUCLEOTIDE SEQUENCE [LARGE SCALE GENOMIC DNA]</scope>
    <source>
        <strain evidence="1 2">M3</strain>
    </source>
</reference>
<dbReference type="GO" id="GO:0000156">
    <property type="term" value="F:phosphorelay response regulator activity"/>
    <property type="evidence" value="ECO:0007669"/>
    <property type="project" value="InterPro"/>
</dbReference>
<dbReference type="InterPro" id="IPR001789">
    <property type="entry name" value="Sig_transdc_resp-reg_receiver"/>
</dbReference>
<dbReference type="SMART" id="SM00850">
    <property type="entry name" value="LytTR"/>
    <property type="match status" value="1"/>
</dbReference>
<dbReference type="AlphaFoldDB" id="A0A7L4ZXW5"/>
<dbReference type="Gene3D" id="2.40.50.1020">
    <property type="entry name" value="LytTr DNA-binding domain"/>
    <property type="match status" value="1"/>
</dbReference>
<proteinExistence type="predicted"/>
<dbReference type="PANTHER" id="PTHR37299">
    <property type="entry name" value="TRANSCRIPTIONAL REGULATOR-RELATED"/>
    <property type="match status" value="1"/>
</dbReference>
<comment type="caution">
    <text evidence="1">The sequence shown here is derived from an EMBL/GenBank/DDBJ whole genome shotgun (WGS) entry which is preliminary data.</text>
</comment>
<dbReference type="InterPro" id="IPR011006">
    <property type="entry name" value="CheY-like_superfamily"/>
</dbReference>
<dbReference type="RefSeq" id="WP_151080804.1">
    <property type="nucleotide sequence ID" value="NZ_CP047647.1"/>
</dbReference>
<dbReference type="GO" id="GO:0003677">
    <property type="term" value="F:DNA binding"/>
    <property type="evidence" value="ECO:0007669"/>
    <property type="project" value="InterPro"/>
</dbReference>
<dbReference type="PANTHER" id="PTHR37299:SF1">
    <property type="entry name" value="STAGE 0 SPORULATION PROTEIN A HOMOLOG"/>
    <property type="match status" value="1"/>
</dbReference>
<dbReference type="Pfam" id="PF00072">
    <property type="entry name" value="Response_reg"/>
    <property type="match status" value="1"/>
</dbReference>
<dbReference type="SUPFAM" id="SSF52172">
    <property type="entry name" value="CheY-like"/>
    <property type="match status" value="1"/>
</dbReference>
<dbReference type="PROSITE" id="PS50930">
    <property type="entry name" value="HTH_LYTTR"/>
    <property type="match status" value="1"/>
</dbReference>
<dbReference type="EMBL" id="VTWU01000010">
    <property type="protein sequence ID" value="KAA9325321.1"/>
    <property type="molecule type" value="Genomic_DNA"/>
</dbReference>
<dbReference type="Gene3D" id="3.40.50.2300">
    <property type="match status" value="1"/>
</dbReference>
<keyword evidence="2" id="KW-1185">Reference proteome</keyword>
<sequence length="256" mass="28390">MLDSPAAARVLTCVIVDDEPLATAVLTRYCGQLPFLNLVGTFHEALSALAFLQTTPVDLVLLDIEMPGLTGMQLAQILPAGHRPRIILTTAYDQYALQGYELGVADYLLKPIAFQRFVQAVTRVHQSLAASPLPPPAPVSADSAPQPAAPDAMFVKNEHRLQRVAFDDILYVEGMKEYLMIYTVDGGKILTLQSFRRVEEVLPPHRFARIHKSFLVALGRIEHVERSRVQVAGRPLPVGDAYRDAFMELIRTHNLL</sequence>
<organism evidence="1 2">
    <name type="scientific">Hymenobacter busanensis</name>
    <dbReference type="NCBI Taxonomy" id="2607656"/>
    <lineage>
        <taxon>Bacteria</taxon>
        <taxon>Pseudomonadati</taxon>
        <taxon>Bacteroidota</taxon>
        <taxon>Cytophagia</taxon>
        <taxon>Cytophagales</taxon>
        <taxon>Hymenobacteraceae</taxon>
        <taxon>Hymenobacter</taxon>
    </lineage>
</organism>
<evidence type="ECO:0000313" key="1">
    <source>
        <dbReference type="EMBL" id="KAA9325321.1"/>
    </source>
</evidence>
<dbReference type="Pfam" id="PF04397">
    <property type="entry name" value="LytTR"/>
    <property type="match status" value="1"/>
</dbReference>
<evidence type="ECO:0000313" key="2">
    <source>
        <dbReference type="Proteomes" id="UP000326380"/>
    </source>
</evidence>
<accession>A0A7L4ZXW5</accession>
<protein>
    <submittedName>
        <fullName evidence="1">Response regulator transcription factor</fullName>
    </submittedName>
</protein>
<name>A0A7L4ZXW5_9BACT</name>
<gene>
    <name evidence="1" type="ORF">F0P96_20175</name>
</gene>